<gene>
    <name evidence="4" type="ORF">KDM89_02745</name>
</gene>
<proteinExistence type="predicted"/>
<dbReference type="Gene3D" id="3.40.1190.20">
    <property type="match status" value="1"/>
</dbReference>
<dbReference type="Proteomes" id="UP000680067">
    <property type="component" value="Unassembled WGS sequence"/>
</dbReference>
<dbReference type="CDD" id="cd01941">
    <property type="entry name" value="YeiC_kinase_like"/>
    <property type="match status" value="1"/>
</dbReference>
<dbReference type="RefSeq" id="WP_212686385.1">
    <property type="nucleotide sequence ID" value="NZ_JAGSPN010000001.1"/>
</dbReference>
<keyword evidence="1" id="KW-0808">Transferase</keyword>
<evidence type="ECO:0000259" key="3">
    <source>
        <dbReference type="Pfam" id="PF00294"/>
    </source>
</evidence>
<sequence>MSKKEQLYALIRARPMISQQELADCLSLSRSAVAGHIAGLIRERRLLGRAYQFPEAARVLCIGGANTDRKLRTALPLQMGTSNPASMSESFGGVARNIAENLARTGVAVSLLTAVGTDSAGQGLMQHAGACGIDTSLSRICRDMSSGTYTALLDAQGEMTLALAVMDIYEQLDVSYLSAQVPVSGYPLLVADMNLPAASLAWLMQRCSKGLQKLVIVAVSAPKMARLPERLDGTALMILNRDELLAATGTTSHAGADWQALARSLLQRGAEKVLVTAGEHGVWGVEATQSWHLPALPVQVRDVTGAGDAFSAGVLAGLMRAPDDLQAAARQGLKLAALTLQSEQTVAGDLHPAIFE</sequence>
<dbReference type="SUPFAM" id="SSF53613">
    <property type="entry name" value="Ribokinase-like"/>
    <property type="match status" value="1"/>
</dbReference>
<dbReference type="PANTHER" id="PTHR10584">
    <property type="entry name" value="SUGAR KINASE"/>
    <property type="match status" value="1"/>
</dbReference>
<reference evidence="4" key="1">
    <citation type="submission" date="2021-04" db="EMBL/GenBank/DDBJ databases">
        <title>novel species isolated from subtropical streams in China.</title>
        <authorList>
            <person name="Lu H."/>
        </authorList>
    </citation>
    <scope>NUCLEOTIDE SEQUENCE</scope>
    <source>
        <strain evidence="4">LFS511W</strain>
    </source>
</reference>
<dbReference type="PANTHER" id="PTHR10584:SF166">
    <property type="entry name" value="RIBOKINASE"/>
    <property type="match status" value="1"/>
</dbReference>
<dbReference type="Pfam" id="PF00294">
    <property type="entry name" value="PfkB"/>
    <property type="match status" value="1"/>
</dbReference>
<dbReference type="EMBL" id="JAGSPN010000001">
    <property type="protein sequence ID" value="MBR7781047.1"/>
    <property type="molecule type" value="Genomic_DNA"/>
</dbReference>
<comment type="caution">
    <text evidence="4">The sequence shown here is derived from an EMBL/GenBank/DDBJ whole genome shotgun (WGS) entry which is preliminary data.</text>
</comment>
<dbReference type="InterPro" id="IPR029056">
    <property type="entry name" value="Ribokinase-like"/>
</dbReference>
<keyword evidence="2" id="KW-0418">Kinase</keyword>
<dbReference type="GO" id="GO:0016301">
    <property type="term" value="F:kinase activity"/>
    <property type="evidence" value="ECO:0007669"/>
    <property type="project" value="UniProtKB-KW"/>
</dbReference>
<name>A0A941I3X9_9BURK</name>
<dbReference type="PROSITE" id="PS00584">
    <property type="entry name" value="PFKB_KINASES_2"/>
    <property type="match status" value="1"/>
</dbReference>
<keyword evidence="5" id="KW-1185">Reference proteome</keyword>
<accession>A0A941I3X9</accession>
<dbReference type="GO" id="GO:0016798">
    <property type="term" value="F:hydrolase activity, acting on glycosyl bonds"/>
    <property type="evidence" value="ECO:0007669"/>
    <property type="project" value="UniProtKB-KW"/>
</dbReference>
<evidence type="ECO:0000256" key="1">
    <source>
        <dbReference type="ARBA" id="ARBA00022679"/>
    </source>
</evidence>
<dbReference type="AlphaFoldDB" id="A0A941I3X9"/>
<keyword evidence="4" id="KW-0326">Glycosidase</keyword>
<evidence type="ECO:0000313" key="5">
    <source>
        <dbReference type="Proteomes" id="UP000680067"/>
    </source>
</evidence>
<dbReference type="PROSITE" id="PS00583">
    <property type="entry name" value="PFKB_KINASES_1"/>
    <property type="match status" value="1"/>
</dbReference>
<dbReference type="InterPro" id="IPR002173">
    <property type="entry name" value="Carboh/pur_kinase_PfkB_CS"/>
</dbReference>
<protein>
    <submittedName>
        <fullName evidence="4">Pseudouridine-5-phosphate glycosidase</fullName>
    </submittedName>
</protein>
<organism evidence="4 5">
    <name type="scientific">Undibacterium luofuense</name>
    <dbReference type="NCBI Taxonomy" id="2828733"/>
    <lineage>
        <taxon>Bacteria</taxon>
        <taxon>Pseudomonadati</taxon>
        <taxon>Pseudomonadota</taxon>
        <taxon>Betaproteobacteria</taxon>
        <taxon>Burkholderiales</taxon>
        <taxon>Oxalobacteraceae</taxon>
        <taxon>Undibacterium</taxon>
    </lineage>
</organism>
<evidence type="ECO:0000256" key="2">
    <source>
        <dbReference type="ARBA" id="ARBA00022777"/>
    </source>
</evidence>
<dbReference type="InterPro" id="IPR011611">
    <property type="entry name" value="PfkB_dom"/>
</dbReference>
<feature type="domain" description="Carbohydrate kinase PfkB" evidence="3">
    <location>
        <begin position="57"/>
        <end position="347"/>
    </location>
</feature>
<evidence type="ECO:0000313" key="4">
    <source>
        <dbReference type="EMBL" id="MBR7781047.1"/>
    </source>
</evidence>
<keyword evidence="4" id="KW-0378">Hydrolase</keyword>